<organism evidence="2 3">
    <name type="scientific">Lacisediminihabitans profunda</name>
    <dbReference type="NCBI Taxonomy" id="2594790"/>
    <lineage>
        <taxon>Bacteria</taxon>
        <taxon>Bacillati</taxon>
        <taxon>Actinomycetota</taxon>
        <taxon>Actinomycetes</taxon>
        <taxon>Micrococcales</taxon>
        <taxon>Microbacteriaceae</taxon>
        <taxon>Lacisediminihabitans</taxon>
    </lineage>
</organism>
<dbReference type="Proteomes" id="UP000321379">
    <property type="component" value="Unassembled WGS sequence"/>
</dbReference>
<accession>A0A5C8ULK5</accession>
<name>A0A5C8ULK5_9MICO</name>
<keyword evidence="3" id="KW-1185">Reference proteome</keyword>
<sequence length="130" mass="14153">MTAASYVLGVLTALVTLGVVIEMLRRRRLRERHAIWWLIAGTLALVVGVFPNVLGWAASLLGVTVPLNLVFFVSVAVLFLVCIQHSAELTNLEAKIRSLAETAALQAMRIDELEKRKESRGVADGSTAAR</sequence>
<evidence type="ECO:0000256" key="1">
    <source>
        <dbReference type="SAM" id="Phobius"/>
    </source>
</evidence>
<feature type="transmembrane region" description="Helical" evidence="1">
    <location>
        <begin position="36"/>
        <end position="54"/>
    </location>
</feature>
<reference evidence="2 3" key="1">
    <citation type="submission" date="2019-08" db="EMBL/GenBank/DDBJ databases">
        <title>Bacterial whole genome sequence for Glaciihabitans sp. CHu50b-6-2.</title>
        <authorList>
            <person name="Jin L."/>
        </authorList>
    </citation>
    <scope>NUCLEOTIDE SEQUENCE [LARGE SCALE GENOMIC DNA]</scope>
    <source>
        <strain evidence="2 3">CHu50b-6-2</strain>
    </source>
</reference>
<proteinExistence type="predicted"/>
<gene>
    <name evidence="2" type="ORF">FVP33_17290</name>
</gene>
<evidence type="ECO:0000313" key="2">
    <source>
        <dbReference type="EMBL" id="TXN28232.1"/>
    </source>
</evidence>
<comment type="caution">
    <text evidence="2">The sequence shown here is derived from an EMBL/GenBank/DDBJ whole genome shotgun (WGS) entry which is preliminary data.</text>
</comment>
<dbReference type="Pfam" id="PF10066">
    <property type="entry name" value="DUF2304"/>
    <property type="match status" value="1"/>
</dbReference>
<keyword evidence="1" id="KW-0472">Membrane</keyword>
<dbReference type="EMBL" id="VRMG01000015">
    <property type="protein sequence ID" value="TXN28232.1"/>
    <property type="molecule type" value="Genomic_DNA"/>
</dbReference>
<feature type="transmembrane region" description="Helical" evidence="1">
    <location>
        <begin position="60"/>
        <end position="83"/>
    </location>
</feature>
<keyword evidence="1" id="KW-1133">Transmembrane helix</keyword>
<feature type="transmembrane region" description="Helical" evidence="1">
    <location>
        <begin position="6"/>
        <end position="24"/>
    </location>
</feature>
<evidence type="ECO:0000313" key="3">
    <source>
        <dbReference type="Proteomes" id="UP000321379"/>
    </source>
</evidence>
<dbReference type="InterPro" id="IPR019277">
    <property type="entry name" value="DUF2304"/>
</dbReference>
<dbReference type="AlphaFoldDB" id="A0A5C8ULK5"/>
<keyword evidence="1" id="KW-0812">Transmembrane</keyword>
<dbReference type="RefSeq" id="WP_147784946.1">
    <property type="nucleotide sequence ID" value="NZ_VRMG01000015.1"/>
</dbReference>
<protein>
    <submittedName>
        <fullName evidence="2">DUF2304 domain-containing protein</fullName>
    </submittedName>
</protein>